<dbReference type="KEGG" id="bana:BARAN1_1051"/>
<sequence>MHISVEGLPALGKSEVLSVLRLYYPDQVVVLPELVKEAAEQEGIDLFRERARLSEAIWARLPERERAIRDALSAGRTVIEESHLAVHAAYAAALGDTSFLAQFREREPNIVWPNRFVRFVAPIAVSRARQRGRANPRYAVSEEILRRMLPWLDAWHARQGSDLWLVEADRPPAEVLEDVTSAAGLAYRGQSNGEVLPYLFLLGRPAAGKSELIQFLRHLSPDERAAAYHLGRLRVADDFPLLWELFVADDLWEKAGRGRLHSRRAGENYAVTDEGVWPFLILKLQEDLACHPVAPGETVIVEFARGGPTAYRDALHLWSPTFLPKAAILYLDVTFAESWRRNIARYDRDRRAGILTHSVPREEMERTYARDDWATLAPHGQGYLPLGGIRVPYETVPNTPEPTSADAFAHRFQPALATLWELHRNR</sequence>
<proteinExistence type="predicted"/>
<name>A0A2X3MLQ6_9BACT</name>
<dbReference type="Proteomes" id="UP000249818">
    <property type="component" value="Chromosome BARAN1"/>
</dbReference>
<evidence type="ECO:0000313" key="2">
    <source>
        <dbReference type="Proteomes" id="UP000249818"/>
    </source>
</evidence>
<organism evidence="1 2">
    <name type="scientific">Candidatus Bipolaricaulis anaerobius</name>
    <dbReference type="NCBI Taxonomy" id="2026885"/>
    <lineage>
        <taxon>Bacteria</taxon>
        <taxon>Candidatus Bipolaricaulota</taxon>
        <taxon>Candidatus Bipolaricaulia</taxon>
        <taxon>Candidatus Bipolaricaulales</taxon>
        <taxon>Candidatus Bipolaricaulaceae</taxon>
        <taxon>Candidatus Bipolaricaulis</taxon>
    </lineage>
</organism>
<dbReference type="OrthoDB" id="159940at2"/>
<dbReference type="SUPFAM" id="SSF52540">
    <property type="entry name" value="P-loop containing nucleoside triphosphate hydrolases"/>
    <property type="match status" value="2"/>
</dbReference>
<protein>
    <submittedName>
        <fullName evidence="1">Uncharacterized protein</fullName>
    </submittedName>
</protein>
<evidence type="ECO:0000313" key="1">
    <source>
        <dbReference type="EMBL" id="SQD93075.1"/>
    </source>
</evidence>
<dbReference type="AlphaFoldDB" id="A0A2X3MLQ6"/>
<dbReference type="RefSeq" id="WP_122031489.1">
    <property type="nucleotide sequence ID" value="NZ_LS483254.1"/>
</dbReference>
<dbReference type="Gene3D" id="3.40.50.300">
    <property type="entry name" value="P-loop containing nucleotide triphosphate hydrolases"/>
    <property type="match status" value="1"/>
</dbReference>
<dbReference type="EMBL" id="LS483254">
    <property type="protein sequence ID" value="SQD93075.1"/>
    <property type="molecule type" value="Genomic_DNA"/>
</dbReference>
<keyword evidence="2" id="KW-1185">Reference proteome</keyword>
<gene>
    <name evidence="1" type="ORF">BARAN1_1051</name>
</gene>
<reference evidence="2" key="1">
    <citation type="submission" date="2018-05" db="EMBL/GenBank/DDBJ databases">
        <authorList>
            <person name="Hao L."/>
        </authorList>
    </citation>
    <scope>NUCLEOTIDE SEQUENCE [LARGE SCALE GENOMIC DNA]</scope>
</reference>
<accession>A0A2X3MLQ6</accession>
<dbReference type="InterPro" id="IPR027417">
    <property type="entry name" value="P-loop_NTPase"/>
</dbReference>